<feature type="domain" description="Transient receptor ion channel" evidence="22">
    <location>
        <begin position="178"/>
        <end position="240"/>
    </location>
</feature>
<dbReference type="InterPro" id="IPR036770">
    <property type="entry name" value="Ankyrin_rpt-contain_sf"/>
</dbReference>
<feature type="transmembrane region" description="Helical" evidence="21">
    <location>
        <begin position="544"/>
        <end position="569"/>
    </location>
</feature>
<keyword evidence="24" id="KW-1185">Reference proteome</keyword>
<dbReference type="GO" id="GO:0090729">
    <property type="term" value="F:toxin activity"/>
    <property type="evidence" value="ECO:0007669"/>
    <property type="project" value="UniProtKB-KW"/>
</dbReference>
<dbReference type="AlphaFoldDB" id="A0AAV6VES2"/>
<protein>
    <recommendedName>
        <fullName evidence="22">Transient receptor ion channel domain-containing protein</fullName>
    </recommendedName>
</protein>
<feature type="transmembrane region" description="Helical" evidence="21">
    <location>
        <begin position="364"/>
        <end position="385"/>
    </location>
</feature>
<evidence type="ECO:0000256" key="13">
    <source>
        <dbReference type="ARBA" id="ARBA00023028"/>
    </source>
</evidence>
<feature type="repeat" description="ANK" evidence="19">
    <location>
        <begin position="143"/>
        <end position="175"/>
    </location>
</feature>
<organism evidence="23 24">
    <name type="scientific">Oedothorax gibbosus</name>
    <dbReference type="NCBI Taxonomy" id="931172"/>
    <lineage>
        <taxon>Eukaryota</taxon>
        <taxon>Metazoa</taxon>
        <taxon>Ecdysozoa</taxon>
        <taxon>Arthropoda</taxon>
        <taxon>Chelicerata</taxon>
        <taxon>Arachnida</taxon>
        <taxon>Araneae</taxon>
        <taxon>Araneomorphae</taxon>
        <taxon>Entelegynae</taxon>
        <taxon>Araneoidea</taxon>
        <taxon>Linyphiidae</taxon>
        <taxon>Erigoninae</taxon>
        <taxon>Oedothorax</taxon>
    </lineage>
</organism>
<feature type="compositionally biased region" description="Basic and acidic residues" evidence="20">
    <location>
        <begin position="1178"/>
        <end position="1205"/>
    </location>
</feature>
<evidence type="ECO:0000256" key="1">
    <source>
        <dbReference type="ARBA" id="ARBA00004141"/>
    </source>
</evidence>
<dbReference type="GO" id="GO:0005576">
    <property type="term" value="C:extracellular region"/>
    <property type="evidence" value="ECO:0007669"/>
    <property type="project" value="UniProtKB-SubCell"/>
</dbReference>
<dbReference type="PROSITE" id="PS50297">
    <property type="entry name" value="ANK_REP_REGION"/>
    <property type="match status" value="1"/>
</dbReference>
<evidence type="ECO:0000256" key="3">
    <source>
        <dbReference type="ARBA" id="ARBA00004613"/>
    </source>
</evidence>
<keyword evidence="8" id="KW-0800">Toxin</keyword>
<dbReference type="NCBIfam" id="TIGR00870">
    <property type="entry name" value="trp"/>
    <property type="match status" value="1"/>
</dbReference>
<evidence type="ECO:0000256" key="12">
    <source>
        <dbReference type="ARBA" id="ARBA00022989"/>
    </source>
</evidence>
<dbReference type="PROSITE" id="PS50088">
    <property type="entry name" value="ANK_REPEAT"/>
    <property type="match status" value="1"/>
</dbReference>
<evidence type="ECO:0000256" key="19">
    <source>
        <dbReference type="PROSITE-ProRule" id="PRU00023"/>
    </source>
</evidence>
<evidence type="ECO:0000256" key="9">
    <source>
        <dbReference type="ARBA" id="ARBA00022692"/>
    </source>
</evidence>
<keyword evidence="7" id="KW-1052">Target cell membrane</keyword>
<evidence type="ECO:0000256" key="16">
    <source>
        <dbReference type="ARBA" id="ARBA00023136"/>
    </source>
</evidence>
<dbReference type="GO" id="GO:0006887">
    <property type="term" value="P:exocytosis"/>
    <property type="evidence" value="ECO:0007669"/>
    <property type="project" value="UniProtKB-KW"/>
</dbReference>
<evidence type="ECO:0000259" key="22">
    <source>
        <dbReference type="SMART" id="SM01420"/>
    </source>
</evidence>
<evidence type="ECO:0000256" key="7">
    <source>
        <dbReference type="ARBA" id="ARBA00022537"/>
    </source>
</evidence>
<keyword evidence="11" id="KW-0677">Repeat</keyword>
<keyword evidence="6" id="KW-0964">Secreted</keyword>
<gene>
    <name evidence="23" type="ORF">JTE90_011017</name>
</gene>
<reference evidence="23 24" key="1">
    <citation type="journal article" date="2022" name="Nat. Ecol. Evol.">
        <title>A masculinizing supergene underlies an exaggerated male reproductive morph in a spider.</title>
        <authorList>
            <person name="Hendrickx F."/>
            <person name="De Corte Z."/>
            <person name="Sonet G."/>
            <person name="Van Belleghem S.M."/>
            <person name="Kostlbacher S."/>
            <person name="Vangestel C."/>
        </authorList>
    </citation>
    <scope>NUCLEOTIDE SEQUENCE [LARGE SCALE GENOMIC DNA]</scope>
    <source>
        <strain evidence="23">W744_W776</strain>
    </source>
</reference>
<dbReference type="GO" id="GO:0044231">
    <property type="term" value="C:host cell presynaptic membrane"/>
    <property type="evidence" value="ECO:0007669"/>
    <property type="project" value="UniProtKB-KW"/>
</dbReference>
<dbReference type="PANTHER" id="PTHR10117:SF47">
    <property type="entry name" value="TRANSIENT-RECEPTOR-POTENTIAL-LIKE PROTEIN"/>
    <property type="match status" value="1"/>
</dbReference>
<keyword evidence="5" id="KW-0268">Exocytosis</keyword>
<sequence>MTKDNEKEGKEWSPNLVYSHHPSLRKLENLEKQFLLSVERGDVVRVQKLIEMKSKNPSIKMDINCKDPVGRSATLMAIDNENLEMLELLLEAGAESRDSLLHAIEAEYVEAVDLLLEHEDIVYKEGQPHSWEKVDCDISTFTSEISPLLLAAHKDNYEILKILLDKGATLPMPHDVRCQCQECLQAMEDDCLRHSRSRINAYRALSSPSLICLTSIDPILTAFELSWELRGLSFSENEFKQDYMKLRCRCQDLATALLDHARSSRELEMILNYDPARPPYQHGEHMSLARLEMAIKYKQKKFIAHPNVQQLLSTLWYDGLPGFRKQNPVYQLWDIIKMGVLFPFYSILYMLFPNTEQGKLVRKPFFKFIIHSFSYLFFLFLLILASQRVETLISQWFGSKESLLHSEDVLKRQRGQPPTILETAVLIYIIAHIGQETRELWKKGLVLYFQNMWNIIDFTRNSLYVGTAGLRLLAYIQAQAEISNNPMAVYIPREAWNAYDPMLIADGLFAAGNIFAALKLIHIFSINPYLGPLQISLGRMVIDIIKFFFIYALVLFAFACGLNQLLWYYADMEKQQCFSGPGGKENWTTHRDACLAWRRFSNLFESTQTLFWASFGLVDISNFELTGIKTYTRFWGLLMFGSYSVINVVVLLNLLIAMMSNSYNIISERSDTEWKFARTTLFMNYFEEGNTLPPPFNIFPTMKHLLRLFRKKKSFKDMSIRKQETKMKERDSIYQGVMCNLVWRYVTAQQKDMETHPVTEDNINELRQDVYTFRHDLIRVFKSNGMKVADIEKDKVDVTGKRVQIRKRRLIKDFSIGLMEVFTEAAPPEVVSNKGVLAKLGLSGSETKNTQRWRDLIQAAKKSKIIGNKETESGRFGSIKKRIENEVQKEPSVNNNEFQKSEAIDKENSGCELYPKIPEEDLLNSEKLRKVMASSPKPVSPLVQPKVISPKPISKTEPPTQSMGTIAKPVSTPETVIQNMTTSPKPICKQEQQIHTMAATPKLISKHEPSIYGNEAPPNQGSNVGQQNIGVKSFPDATLKNPIMKPKYQAPRPTEITLQPISIDVEAGTRSISIPMTPSPTNPTAILTPERLSSVSTISESMASIKLHGNDKSAYKDTAITVTSSPEKMTKPESSTSAAIEMTEVRSGNSEWINFDTVPGAKHSSEFASVNIYVSKDSTKQQPIEKDPGAKDQDMHDTENPHLPEIKGNIHFTQLKVECEIQKKGKDSAPSSPLPMEKKGWL</sequence>
<feature type="region of interest" description="Disordered" evidence="20">
    <location>
        <begin position="935"/>
        <end position="967"/>
    </location>
</feature>
<comment type="subcellular location">
    <subcellularLocation>
        <location evidence="1">Membrane</location>
        <topology evidence="1">Multi-pass membrane protein</topology>
    </subcellularLocation>
    <subcellularLocation>
        <location evidence="3">Secreted</location>
    </subcellularLocation>
    <subcellularLocation>
        <location evidence="2">Target cell membrane</location>
    </subcellularLocation>
</comment>
<dbReference type="SMART" id="SM00248">
    <property type="entry name" value="ANK"/>
    <property type="match status" value="2"/>
</dbReference>
<dbReference type="GO" id="GO:0034703">
    <property type="term" value="C:cation channel complex"/>
    <property type="evidence" value="ECO:0007669"/>
    <property type="project" value="TreeGrafter"/>
</dbReference>
<dbReference type="Pfam" id="PF08344">
    <property type="entry name" value="TRP_2"/>
    <property type="match status" value="1"/>
</dbReference>
<dbReference type="Pfam" id="PF00023">
    <property type="entry name" value="Ank"/>
    <property type="match status" value="1"/>
</dbReference>
<dbReference type="InterPro" id="IPR013555">
    <property type="entry name" value="TRP_dom"/>
</dbReference>
<dbReference type="InterPro" id="IPR002153">
    <property type="entry name" value="TRPC_channel"/>
</dbReference>
<evidence type="ECO:0000256" key="20">
    <source>
        <dbReference type="SAM" id="MobiDB-lite"/>
    </source>
</evidence>
<keyword evidence="14 19" id="KW-0040">ANK repeat</keyword>
<dbReference type="Pfam" id="PF00520">
    <property type="entry name" value="Ion_trans"/>
    <property type="match status" value="1"/>
</dbReference>
<evidence type="ECO:0000256" key="14">
    <source>
        <dbReference type="ARBA" id="ARBA00023043"/>
    </source>
</evidence>
<dbReference type="InterPro" id="IPR002110">
    <property type="entry name" value="Ankyrin_rpt"/>
</dbReference>
<dbReference type="SUPFAM" id="SSF48403">
    <property type="entry name" value="Ankyrin repeat"/>
    <property type="match status" value="1"/>
</dbReference>
<evidence type="ECO:0000256" key="5">
    <source>
        <dbReference type="ARBA" id="ARBA00022483"/>
    </source>
</evidence>
<dbReference type="EMBL" id="JAFNEN010000103">
    <property type="protein sequence ID" value="KAG8194405.1"/>
    <property type="molecule type" value="Genomic_DNA"/>
</dbReference>
<evidence type="ECO:0000256" key="4">
    <source>
        <dbReference type="ARBA" id="ARBA00022448"/>
    </source>
</evidence>
<evidence type="ECO:0000256" key="11">
    <source>
        <dbReference type="ARBA" id="ARBA00022737"/>
    </source>
</evidence>
<evidence type="ECO:0000256" key="17">
    <source>
        <dbReference type="ARBA" id="ARBA00023298"/>
    </source>
</evidence>
<dbReference type="InterPro" id="IPR005821">
    <property type="entry name" value="Ion_trans_dom"/>
</dbReference>
<evidence type="ECO:0000256" key="15">
    <source>
        <dbReference type="ARBA" id="ARBA00023065"/>
    </source>
</evidence>
<accession>A0AAV6VES2</accession>
<dbReference type="Proteomes" id="UP000827092">
    <property type="component" value="Unassembled WGS sequence"/>
</dbReference>
<keyword evidence="4" id="KW-0813">Transport</keyword>
<evidence type="ECO:0000313" key="24">
    <source>
        <dbReference type="Proteomes" id="UP000827092"/>
    </source>
</evidence>
<dbReference type="PANTHER" id="PTHR10117">
    <property type="entry name" value="TRANSIENT RECEPTOR POTENTIAL CHANNEL"/>
    <property type="match status" value="1"/>
</dbReference>
<name>A0AAV6VES2_9ARAC</name>
<feature type="transmembrane region" description="Helical" evidence="21">
    <location>
        <begin position="332"/>
        <end position="352"/>
    </location>
</feature>
<evidence type="ECO:0000256" key="6">
    <source>
        <dbReference type="ARBA" id="ARBA00022525"/>
    </source>
</evidence>
<dbReference type="GO" id="GO:0005886">
    <property type="term" value="C:plasma membrane"/>
    <property type="evidence" value="ECO:0007669"/>
    <property type="project" value="TreeGrafter"/>
</dbReference>
<dbReference type="PRINTS" id="PR01097">
    <property type="entry name" value="TRNSRECEPTRP"/>
</dbReference>
<dbReference type="Gene3D" id="1.25.40.20">
    <property type="entry name" value="Ankyrin repeat-containing domain"/>
    <property type="match status" value="1"/>
</dbReference>
<evidence type="ECO:0000256" key="2">
    <source>
        <dbReference type="ARBA" id="ARBA00004175"/>
    </source>
</evidence>
<evidence type="ECO:0000313" key="23">
    <source>
        <dbReference type="EMBL" id="KAG8194405.1"/>
    </source>
</evidence>
<keyword evidence="10" id="KW-0528">Neurotoxin</keyword>
<evidence type="ECO:0000256" key="21">
    <source>
        <dbReference type="SAM" id="Phobius"/>
    </source>
</evidence>
<keyword evidence="12 21" id="KW-1133">Transmembrane helix</keyword>
<evidence type="ECO:0000256" key="18">
    <source>
        <dbReference type="ARBA" id="ARBA00023303"/>
    </source>
</evidence>
<keyword evidence="9 21" id="KW-0812">Transmembrane</keyword>
<keyword evidence="13" id="KW-0638">Presynaptic neurotoxin</keyword>
<keyword evidence="17" id="KW-1053">Target membrane</keyword>
<keyword evidence="18" id="KW-0407">Ion channel</keyword>
<evidence type="ECO:0000256" key="10">
    <source>
        <dbReference type="ARBA" id="ARBA00022699"/>
    </source>
</evidence>
<keyword evidence="15" id="KW-0406">Ion transport</keyword>
<feature type="transmembrane region" description="Helical" evidence="21">
    <location>
        <begin position="634"/>
        <end position="659"/>
    </location>
</feature>
<feature type="region of interest" description="Disordered" evidence="20">
    <location>
        <begin position="1221"/>
        <end position="1242"/>
    </location>
</feature>
<comment type="caution">
    <text evidence="23">The sequence shown here is derived from an EMBL/GenBank/DDBJ whole genome shotgun (WGS) entry which is preliminary data.</text>
</comment>
<dbReference type="GO" id="GO:0051480">
    <property type="term" value="P:regulation of cytosolic calcium ion concentration"/>
    <property type="evidence" value="ECO:0007669"/>
    <property type="project" value="TreeGrafter"/>
</dbReference>
<dbReference type="SMART" id="SM01420">
    <property type="entry name" value="TRP_2"/>
    <property type="match status" value="1"/>
</dbReference>
<keyword evidence="16 21" id="KW-0472">Membrane</keyword>
<proteinExistence type="predicted"/>
<dbReference type="GO" id="GO:0015279">
    <property type="term" value="F:store-operated calcium channel activity"/>
    <property type="evidence" value="ECO:0007669"/>
    <property type="project" value="TreeGrafter"/>
</dbReference>
<dbReference type="GO" id="GO:0070679">
    <property type="term" value="F:inositol 1,4,5 trisphosphate binding"/>
    <property type="evidence" value="ECO:0007669"/>
    <property type="project" value="TreeGrafter"/>
</dbReference>
<dbReference type="GO" id="GO:0044218">
    <property type="term" value="C:other organism cell membrane"/>
    <property type="evidence" value="ECO:0007669"/>
    <property type="project" value="UniProtKB-KW"/>
</dbReference>
<feature type="region of interest" description="Disordered" evidence="20">
    <location>
        <begin position="1178"/>
        <end position="1209"/>
    </location>
</feature>
<evidence type="ECO:0000256" key="8">
    <source>
        <dbReference type="ARBA" id="ARBA00022656"/>
    </source>
</evidence>